<keyword evidence="2" id="KW-1185">Reference proteome</keyword>
<comment type="caution">
    <text evidence="1">The sequence shown here is derived from an EMBL/GenBank/DDBJ whole genome shotgun (WGS) entry which is preliminary data.</text>
</comment>
<proteinExistence type="predicted"/>
<dbReference type="RefSeq" id="XP_028546966.1">
    <property type="nucleotide sequence ID" value="XM_028691165.1"/>
</dbReference>
<reference evidence="2" key="1">
    <citation type="submission" date="2017-04" db="EMBL/GenBank/DDBJ databases">
        <title>Plasmodium gonderi genome.</title>
        <authorList>
            <person name="Arisue N."/>
            <person name="Honma H."/>
            <person name="Kawai S."/>
            <person name="Tougan T."/>
            <person name="Tanabe K."/>
            <person name="Horii T."/>
        </authorList>
    </citation>
    <scope>NUCLEOTIDE SEQUENCE [LARGE SCALE GENOMIC DNA]</scope>
    <source>
        <strain evidence="2">ATCC 30045</strain>
    </source>
</reference>
<dbReference type="GeneID" id="39745185"/>
<dbReference type="EMBL" id="BDQF01000283">
    <property type="protein sequence ID" value="GAW84377.1"/>
    <property type="molecule type" value="Genomic_DNA"/>
</dbReference>
<sequence>MYNPGNFYDFFNTNFFYISYTDECENLDSYSENVHNDLGKIKGFLDNLINDKINGVNLKEQNCDSFNKWINKKKTEYICNRDNDENHVKEIFPTQFCINTKLDDCCNVEYAANVFNESSSMKSPHLLSTENYAFTYDAQRIKSVYSICFPLLTFSKIKMFLNNKYLKEHSIKNYIQSSCAFKHIEDFFLMPERKRVNIHYPSKV</sequence>
<evidence type="ECO:0000313" key="2">
    <source>
        <dbReference type="Proteomes" id="UP000195521"/>
    </source>
</evidence>
<dbReference type="Proteomes" id="UP000195521">
    <property type="component" value="Unassembled WGS sequence"/>
</dbReference>
<gene>
    <name evidence="1" type="ORF">PGO_002655</name>
</gene>
<name>A0A1Y1JTB5_PLAGO</name>
<protein>
    <submittedName>
        <fullName evidence="1">Variable surface protein</fullName>
    </submittedName>
</protein>
<dbReference type="AlphaFoldDB" id="A0A1Y1JTB5"/>
<evidence type="ECO:0000313" key="1">
    <source>
        <dbReference type="EMBL" id="GAW84377.1"/>
    </source>
</evidence>
<organism evidence="1 2">
    <name type="scientific">Plasmodium gonderi</name>
    <dbReference type="NCBI Taxonomy" id="77519"/>
    <lineage>
        <taxon>Eukaryota</taxon>
        <taxon>Sar</taxon>
        <taxon>Alveolata</taxon>
        <taxon>Apicomplexa</taxon>
        <taxon>Aconoidasida</taxon>
        <taxon>Haemosporida</taxon>
        <taxon>Plasmodiidae</taxon>
        <taxon>Plasmodium</taxon>
        <taxon>Plasmodium (Plasmodium)</taxon>
    </lineage>
</organism>
<accession>A0A1Y1JTB5</accession>